<evidence type="ECO:0000313" key="3">
    <source>
        <dbReference type="Proteomes" id="UP000316759"/>
    </source>
</evidence>
<comment type="caution">
    <text evidence="2">The sequence shown here is derived from an EMBL/GenBank/DDBJ whole genome shotgun (WGS) entry which is preliminary data.</text>
</comment>
<reference evidence="2 3" key="1">
    <citation type="submission" date="2019-04" db="EMBL/GenBank/DDBJ databases">
        <title>Annotation for the trematode Fasciola gigantica.</title>
        <authorList>
            <person name="Choi Y.-J."/>
        </authorList>
    </citation>
    <scope>NUCLEOTIDE SEQUENCE [LARGE SCALE GENOMIC DNA]</scope>
    <source>
        <strain evidence="2">Uganda_cow_1</strain>
    </source>
</reference>
<dbReference type="OrthoDB" id="10546261at2759"/>
<evidence type="ECO:0000313" key="2">
    <source>
        <dbReference type="EMBL" id="TPP66233.1"/>
    </source>
</evidence>
<gene>
    <name evidence="2" type="ORF">FGIG_06336</name>
</gene>
<protein>
    <submittedName>
        <fullName evidence="2">Uncharacterized protein</fullName>
    </submittedName>
</protein>
<name>A0A504YXU7_FASGI</name>
<accession>A0A504YXU7</accession>
<feature type="compositionally biased region" description="Gly residues" evidence="1">
    <location>
        <begin position="47"/>
        <end position="56"/>
    </location>
</feature>
<dbReference type="Proteomes" id="UP000316759">
    <property type="component" value="Unassembled WGS sequence"/>
</dbReference>
<dbReference type="EMBL" id="SUNJ01002130">
    <property type="protein sequence ID" value="TPP66233.1"/>
    <property type="molecule type" value="Genomic_DNA"/>
</dbReference>
<evidence type="ECO:0000256" key="1">
    <source>
        <dbReference type="SAM" id="MobiDB-lite"/>
    </source>
</evidence>
<sequence length="153" mass="15767">MDQHQLTKPFQTHSSYSVSGQQCAPVAVGSYAYTVSLPAPGPSVCGSGSGPGGSCGEGRSSSSTSSIVSVPALASIGSPTRPDSQSDYLAQRRLAPSPNMRDDYGMVIRPTKPVPIHGPPSVPTGFAQSVSPASHVRVFCFSVDCTPNVTRVS</sequence>
<feature type="region of interest" description="Disordered" evidence="1">
    <location>
        <begin position="42"/>
        <end position="108"/>
    </location>
</feature>
<organism evidence="2 3">
    <name type="scientific">Fasciola gigantica</name>
    <name type="common">Giant liver fluke</name>
    <dbReference type="NCBI Taxonomy" id="46835"/>
    <lineage>
        <taxon>Eukaryota</taxon>
        <taxon>Metazoa</taxon>
        <taxon>Spiralia</taxon>
        <taxon>Lophotrochozoa</taxon>
        <taxon>Platyhelminthes</taxon>
        <taxon>Trematoda</taxon>
        <taxon>Digenea</taxon>
        <taxon>Plagiorchiida</taxon>
        <taxon>Echinostomata</taxon>
        <taxon>Echinostomatoidea</taxon>
        <taxon>Fasciolidae</taxon>
        <taxon>Fasciola</taxon>
    </lineage>
</organism>
<proteinExistence type="predicted"/>
<keyword evidence="3" id="KW-1185">Reference proteome</keyword>
<feature type="compositionally biased region" description="Low complexity" evidence="1">
    <location>
        <begin position="57"/>
        <end position="71"/>
    </location>
</feature>
<dbReference type="AlphaFoldDB" id="A0A504YXU7"/>
<feature type="compositionally biased region" description="Polar residues" evidence="1">
    <location>
        <begin position="77"/>
        <end position="88"/>
    </location>
</feature>